<name>A0ABV2U3H4_9ACTN</name>
<protein>
    <recommendedName>
        <fullName evidence="4">Secreted protein</fullName>
    </recommendedName>
</protein>
<evidence type="ECO:0000313" key="3">
    <source>
        <dbReference type="Proteomes" id="UP001550044"/>
    </source>
</evidence>
<accession>A0ABV2U3H4</accession>
<sequence length="107" mass="11314">MRSRTRTAAAVTGASALLLVLTGCGDEPVKADPKACRAVMEKRFVENTADGTVPSECKGVDDKVLAGFVEEIFNAHIDEATREAAKDLEDEPGGMKVTVSDPPSPRP</sequence>
<organism evidence="2 3">
    <name type="scientific">Streptomyces sp. 900116325</name>
    <dbReference type="NCBI Taxonomy" id="3154295"/>
    <lineage>
        <taxon>Bacteria</taxon>
        <taxon>Bacillati</taxon>
        <taxon>Actinomycetota</taxon>
        <taxon>Actinomycetes</taxon>
        <taxon>Kitasatosporales</taxon>
        <taxon>Streptomycetaceae</taxon>
        <taxon>Streptomyces</taxon>
    </lineage>
</organism>
<gene>
    <name evidence="2" type="ORF">ABZV61_04285</name>
</gene>
<evidence type="ECO:0000313" key="2">
    <source>
        <dbReference type="EMBL" id="MET8432019.1"/>
    </source>
</evidence>
<keyword evidence="3" id="KW-1185">Reference proteome</keyword>
<dbReference type="EMBL" id="JBEXIP010000002">
    <property type="protein sequence ID" value="MET8432019.1"/>
    <property type="molecule type" value="Genomic_DNA"/>
</dbReference>
<evidence type="ECO:0000256" key="1">
    <source>
        <dbReference type="SAM" id="MobiDB-lite"/>
    </source>
</evidence>
<proteinExistence type="predicted"/>
<dbReference type="RefSeq" id="WP_356500811.1">
    <property type="nucleotide sequence ID" value="NZ_JBEXEF010000022.1"/>
</dbReference>
<reference evidence="2 3" key="1">
    <citation type="submission" date="2024-06" db="EMBL/GenBank/DDBJ databases">
        <title>The Natural Products Discovery Center: Release of the First 8490 Sequenced Strains for Exploring Actinobacteria Biosynthetic Diversity.</title>
        <authorList>
            <person name="Kalkreuter E."/>
            <person name="Kautsar S.A."/>
            <person name="Yang D."/>
            <person name="Bader C.D."/>
            <person name="Teijaro C.N."/>
            <person name="Fluegel L."/>
            <person name="Davis C.M."/>
            <person name="Simpson J.R."/>
            <person name="Lauterbach L."/>
            <person name="Steele A.D."/>
            <person name="Gui C."/>
            <person name="Meng S."/>
            <person name="Li G."/>
            <person name="Viehrig K."/>
            <person name="Ye F."/>
            <person name="Su P."/>
            <person name="Kiefer A.F."/>
            <person name="Nichols A."/>
            <person name="Cepeda A.J."/>
            <person name="Yan W."/>
            <person name="Fan B."/>
            <person name="Jiang Y."/>
            <person name="Adhikari A."/>
            <person name="Zheng C.-J."/>
            <person name="Schuster L."/>
            <person name="Cowan T.M."/>
            <person name="Smanski M.J."/>
            <person name="Chevrette M.G."/>
            <person name="De Carvalho L.P.S."/>
            <person name="Shen B."/>
        </authorList>
    </citation>
    <scope>NUCLEOTIDE SEQUENCE [LARGE SCALE GENOMIC DNA]</scope>
    <source>
        <strain evidence="2 3">NPDC005137</strain>
    </source>
</reference>
<dbReference type="PROSITE" id="PS51257">
    <property type="entry name" value="PROKAR_LIPOPROTEIN"/>
    <property type="match status" value="1"/>
</dbReference>
<comment type="caution">
    <text evidence="2">The sequence shown here is derived from an EMBL/GenBank/DDBJ whole genome shotgun (WGS) entry which is preliminary data.</text>
</comment>
<feature type="region of interest" description="Disordered" evidence="1">
    <location>
        <begin position="84"/>
        <end position="107"/>
    </location>
</feature>
<dbReference type="Proteomes" id="UP001550044">
    <property type="component" value="Unassembled WGS sequence"/>
</dbReference>
<evidence type="ECO:0008006" key="4">
    <source>
        <dbReference type="Google" id="ProtNLM"/>
    </source>
</evidence>